<comment type="caution">
    <text evidence="2">The sequence shown here is derived from an EMBL/GenBank/DDBJ whole genome shotgun (WGS) entry which is preliminary data.</text>
</comment>
<name>A0A8T1R4T7_CARIL</name>
<evidence type="ECO:0000313" key="2">
    <source>
        <dbReference type="EMBL" id="KAG6661529.1"/>
    </source>
</evidence>
<feature type="compositionally biased region" description="Basic residues" evidence="1">
    <location>
        <begin position="50"/>
        <end position="65"/>
    </location>
</feature>
<evidence type="ECO:0000256" key="1">
    <source>
        <dbReference type="SAM" id="MobiDB-lite"/>
    </source>
</evidence>
<keyword evidence="3" id="KW-1185">Reference proteome</keyword>
<dbReference type="EMBL" id="CM031811">
    <property type="protein sequence ID" value="KAG6661529.1"/>
    <property type="molecule type" value="Genomic_DNA"/>
</dbReference>
<gene>
    <name evidence="2" type="ORF">CIPAW_03G180000</name>
</gene>
<reference evidence="2" key="1">
    <citation type="submission" date="2020-12" db="EMBL/GenBank/DDBJ databases">
        <title>WGS assembly of Carya illinoinensis cv. Pawnee.</title>
        <authorList>
            <person name="Platts A."/>
            <person name="Shu S."/>
            <person name="Wright S."/>
            <person name="Barry K."/>
            <person name="Edger P."/>
            <person name="Pires J.C."/>
            <person name="Schmutz J."/>
        </authorList>
    </citation>
    <scope>NUCLEOTIDE SEQUENCE</scope>
    <source>
        <tissue evidence="2">Leaf</tissue>
    </source>
</reference>
<dbReference type="Proteomes" id="UP000811609">
    <property type="component" value="Chromosome 3"/>
</dbReference>
<organism evidence="2 3">
    <name type="scientific">Carya illinoinensis</name>
    <name type="common">Pecan</name>
    <dbReference type="NCBI Taxonomy" id="32201"/>
    <lineage>
        <taxon>Eukaryota</taxon>
        <taxon>Viridiplantae</taxon>
        <taxon>Streptophyta</taxon>
        <taxon>Embryophyta</taxon>
        <taxon>Tracheophyta</taxon>
        <taxon>Spermatophyta</taxon>
        <taxon>Magnoliopsida</taxon>
        <taxon>eudicotyledons</taxon>
        <taxon>Gunneridae</taxon>
        <taxon>Pentapetalae</taxon>
        <taxon>rosids</taxon>
        <taxon>fabids</taxon>
        <taxon>Fagales</taxon>
        <taxon>Juglandaceae</taxon>
        <taxon>Carya</taxon>
    </lineage>
</organism>
<evidence type="ECO:0000313" key="3">
    <source>
        <dbReference type="Proteomes" id="UP000811609"/>
    </source>
</evidence>
<proteinExistence type="predicted"/>
<dbReference type="AlphaFoldDB" id="A0A8T1R4T7"/>
<sequence length="72" mass="9046">MDSHPKQQAQSNIFWRTSMFQSWNMNLRVLLEERWDFFLVMRWREKSRISMRRGTHKNPSKHRGWRISTWSH</sequence>
<accession>A0A8T1R4T7</accession>
<protein>
    <submittedName>
        <fullName evidence="2">Uncharacterized protein</fullName>
    </submittedName>
</protein>
<feature type="region of interest" description="Disordered" evidence="1">
    <location>
        <begin position="50"/>
        <end position="72"/>
    </location>
</feature>